<evidence type="ECO:0000313" key="1">
    <source>
        <dbReference type="EMBL" id="MCK0209800.1"/>
    </source>
</evidence>
<evidence type="ECO:0000313" key="2">
    <source>
        <dbReference type="Proteomes" id="UP001202867"/>
    </source>
</evidence>
<protein>
    <submittedName>
        <fullName evidence="1">DUF1289 domain-containing protein</fullName>
    </submittedName>
</protein>
<dbReference type="Pfam" id="PF06945">
    <property type="entry name" value="DUF1289"/>
    <property type="match status" value="1"/>
</dbReference>
<dbReference type="PANTHER" id="PTHR35175">
    <property type="entry name" value="DUF1289 DOMAIN-CONTAINING PROTEIN"/>
    <property type="match status" value="1"/>
</dbReference>
<dbReference type="EMBL" id="JALKCG010000009">
    <property type="protein sequence ID" value="MCK0209800.1"/>
    <property type="molecule type" value="Genomic_DNA"/>
</dbReference>
<comment type="caution">
    <text evidence="1">The sequence shown here is derived from an EMBL/GenBank/DDBJ whole genome shotgun (WGS) entry which is preliminary data.</text>
</comment>
<dbReference type="RefSeq" id="WP_247202308.1">
    <property type="nucleotide sequence ID" value="NZ_JALKCG010000009.1"/>
</dbReference>
<dbReference type="InterPro" id="IPR010710">
    <property type="entry name" value="DUF1289"/>
</dbReference>
<reference evidence="2" key="2">
    <citation type="submission" date="2023-07" db="EMBL/GenBank/DDBJ databases">
        <title>Ancylobacter moscoviensis sp. nov., facultatively methylotrophic bacteria from activated sludge and the reclassification of Starkeya novella (Starkey 1934) Kelly et al. 2000 as Ancylobacter novellus comb. nov., Starkeya koreensis Im et al. 2006 as Ancylobacter koreensis comb.nov., Angulomicrobium tetraedrale Vasil'eva et al. 1986 as Ancylobacter tetraedralis comb. nov., Angulomicrobium amanitiforme Fritz et al. 2004 as Ancylobacter amanitiformis comb. nov. and Methylorhabdus multivorans Doronina et al. 1996 as Ancylobacter multivorans comb. nov. and emended description of the genus Ancylobacter.</title>
        <authorList>
            <person name="Doronina N."/>
            <person name="Chemodurova A."/>
            <person name="Grouzdev D."/>
            <person name="Koziaeva V."/>
            <person name="Shi W."/>
            <person name="Wu L."/>
            <person name="Kaparullina E."/>
        </authorList>
    </citation>
    <scope>NUCLEOTIDE SEQUENCE [LARGE SCALE GENOMIC DNA]</scope>
    <source>
        <strain evidence="2">Jip08</strain>
    </source>
</reference>
<dbReference type="PANTHER" id="PTHR35175:SF2">
    <property type="entry name" value="DUF1289 DOMAIN-CONTAINING PROTEIN"/>
    <property type="match status" value="1"/>
</dbReference>
<organism evidence="1 2">
    <name type="scientific">Ancylobacter koreensis</name>
    <dbReference type="NCBI Taxonomy" id="266121"/>
    <lineage>
        <taxon>Bacteria</taxon>
        <taxon>Pseudomonadati</taxon>
        <taxon>Pseudomonadota</taxon>
        <taxon>Alphaproteobacteria</taxon>
        <taxon>Hyphomicrobiales</taxon>
        <taxon>Xanthobacteraceae</taxon>
        <taxon>Ancylobacter</taxon>
    </lineage>
</organism>
<name>A0ABT0DR97_9HYPH</name>
<reference evidence="1 2" key="1">
    <citation type="submission" date="2022-04" db="EMBL/GenBank/DDBJ databases">
        <authorList>
            <person name="Grouzdev D.S."/>
            <person name="Pantiukh K.S."/>
            <person name="Krutkina M.S."/>
        </authorList>
    </citation>
    <scope>NUCLEOTIDE SEQUENCE [LARGE SCALE GENOMIC DNA]</scope>
    <source>
        <strain evidence="1 2">Jip08</strain>
    </source>
</reference>
<dbReference type="Proteomes" id="UP001202867">
    <property type="component" value="Unassembled WGS sequence"/>
</dbReference>
<proteinExistence type="predicted"/>
<gene>
    <name evidence="1" type="ORF">MWN33_17345</name>
</gene>
<keyword evidence="2" id="KW-1185">Reference proteome</keyword>
<sequence length="66" mass="7047">MSVPIHMPVALSTPCVSICALDARGRICLGCGRTIEEIGAWSTMSETERRAVMARLAARATTEAAR</sequence>
<accession>A0ABT0DR97</accession>